<dbReference type="EMBL" id="JACHXK010000014">
    <property type="protein sequence ID" value="MBB3112760.1"/>
    <property type="molecule type" value="Genomic_DNA"/>
</dbReference>
<dbReference type="Pfam" id="PF09932">
    <property type="entry name" value="DUF2164"/>
    <property type="match status" value="1"/>
</dbReference>
<name>A0A7W5B1L3_9BACL</name>
<evidence type="ECO:0000313" key="2">
    <source>
        <dbReference type="EMBL" id="MBB3112760.1"/>
    </source>
</evidence>
<organism evidence="2 3">
    <name type="scientific">Paenibacillus phyllosphaerae</name>
    <dbReference type="NCBI Taxonomy" id="274593"/>
    <lineage>
        <taxon>Bacteria</taxon>
        <taxon>Bacillati</taxon>
        <taxon>Bacillota</taxon>
        <taxon>Bacilli</taxon>
        <taxon>Bacillales</taxon>
        <taxon>Paenibacillaceae</taxon>
        <taxon>Paenibacillus</taxon>
    </lineage>
</organism>
<comment type="caution">
    <text evidence="2">The sequence shown here is derived from an EMBL/GenBank/DDBJ whole genome shotgun (WGS) entry which is preliminary data.</text>
</comment>
<dbReference type="AlphaFoldDB" id="A0A7W5B1L3"/>
<protein>
    <submittedName>
        <fullName evidence="2">Uncharacterized protein (DUF2164 family)</fullName>
    </submittedName>
</protein>
<evidence type="ECO:0000256" key="1">
    <source>
        <dbReference type="SAM" id="Coils"/>
    </source>
</evidence>
<reference evidence="2 3" key="1">
    <citation type="submission" date="2020-08" db="EMBL/GenBank/DDBJ databases">
        <title>Genomic Encyclopedia of Type Strains, Phase III (KMG-III): the genomes of soil and plant-associated and newly described type strains.</title>
        <authorList>
            <person name="Whitman W."/>
        </authorList>
    </citation>
    <scope>NUCLEOTIDE SEQUENCE [LARGE SCALE GENOMIC DNA]</scope>
    <source>
        <strain evidence="2 3">CECT 5862</strain>
    </source>
</reference>
<proteinExistence type="predicted"/>
<evidence type="ECO:0000313" key="3">
    <source>
        <dbReference type="Proteomes" id="UP000570361"/>
    </source>
</evidence>
<gene>
    <name evidence="2" type="ORF">FHS18_004862</name>
</gene>
<accession>A0A7W5B1L3</accession>
<feature type="coiled-coil region" evidence="1">
    <location>
        <begin position="59"/>
        <end position="86"/>
    </location>
</feature>
<dbReference type="Proteomes" id="UP000570361">
    <property type="component" value="Unassembled WGS sequence"/>
</dbReference>
<dbReference type="RefSeq" id="WP_183602871.1">
    <property type="nucleotide sequence ID" value="NZ_JACHXK010000014.1"/>
</dbReference>
<dbReference type="InterPro" id="IPR018680">
    <property type="entry name" value="DUF2164"/>
</dbReference>
<sequence>MMMLKLPREQKDVLIEKVQAFFQEERSEEIGALAAEMLLDYMIQEVGPTIYNQAIQDASRLVNERMVSIEEDLRSLEKRASSARSRR</sequence>
<keyword evidence="1" id="KW-0175">Coiled coil</keyword>
<keyword evidence="3" id="KW-1185">Reference proteome</keyword>